<reference evidence="1" key="1">
    <citation type="submission" date="2023-11" db="EMBL/GenBank/DDBJ databases">
        <title>Characterization of a newly isolated phage infecting non-aureus staphylococci isolated from bovine mastitis.</title>
        <authorList>
            <person name="Wanecka A."/>
            <person name="Marynowska M."/>
            <person name="Wesolowski W."/>
            <person name="Bloch S."/>
            <person name="Nejman-Falenczyk B."/>
            <person name="Neumann J."/>
            <person name="Krol J."/>
            <person name="Florek M."/>
            <person name="Ulanicki K."/>
            <person name="Napierala A."/>
            <person name="Twardon J."/>
            <person name="Wolska B."/>
            <person name="Porebska J."/>
            <person name="Ziubrzycka A."/>
            <person name="Czeretowicz I."/>
            <person name="Benisz M."/>
        </authorList>
    </citation>
    <scope>NUCLEOTIDE SEQUENCE</scope>
</reference>
<proteinExistence type="predicted"/>
<name>A0AAU6MXB1_9CAUD</name>
<accession>A0AAU6MXB1</accession>
<evidence type="ECO:0000313" key="1">
    <source>
        <dbReference type="EMBL" id="WVX90680.1"/>
    </source>
</evidence>
<protein>
    <submittedName>
        <fullName evidence="1">Uncharacterized protein</fullName>
    </submittedName>
</protein>
<organism evidence="1">
    <name type="scientific">Staphylococcus phage 184DA</name>
    <dbReference type="NCBI Taxonomy" id="3110532"/>
    <lineage>
        <taxon>Viruses</taxon>
        <taxon>Duplodnaviria</taxon>
        <taxon>Heunggongvirae</taxon>
        <taxon>Uroviricota</taxon>
        <taxon>Caudoviricetes</taxon>
    </lineage>
</organism>
<dbReference type="EMBL" id="OR885926">
    <property type="protein sequence ID" value="WVX90680.1"/>
    <property type="molecule type" value="Genomic_DNA"/>
</dbReference>
<gene>
    <name evidence="1" type="ORF">184DA_74</name>
</gene>
<sequence>MGKLVTVPSLCYIIIENSIIKHREGFFYVL</sequence>